<dbReference type="EC" id="2.7.1.11" evidence="14"/>
<comment type="caution">
    <text evidence="14">Lacks conserved residue(s) required for the propagation of feature annotation.</text>
</comment>
<evidence type="ECO:0000256" key="8">
    <source>
        <dbReference type="ARBA" id="ARBA00022741"/>
    </source>
</evidence>
<evidence type="ECO:0000256" key="9">
    <source>
        <dbReference type="ARBA" id="ARBA00022777"/>
    </source>
</evidence>
<evidence type="ECO:0000259" key="15">
    <source>
        <dbReference type="Pfam" id="PF00365"/>
    </source>
</evidence>
<feature type="active site" description="Proton acceptor" evidence="14">
    <location>
        <position position="137"/>
    </location>
</feature>
<dbReference type="GO" id="GO:0005524">
    <property type="term" value="F:ATP binding"/>
    <property type="evidence" value="ECO:0007669"/>
    <property type="project" value="UniProtKB-UniRule"/>
</dbReference>
<evidence type="ECO:0000256" key="2">
    <source>
        <dbReference type="ARBA" id="ARBA00004496"/>
    </source>
</evidence>
<feature type="binding site" description="in other chain" evidence="14">
    <location>
        <begin position="179"/>
        <end position="181"/>
    </location>
    <ligand>
        <name>substrate</name>
        <note>ligand shared between dimeric partners</note>
    </ligand>
</feature>
<proteinExistence type="inferred from homology"/>
<accession>A0A2D0NJC5</accession>
<feature type="binding site" evidence="14">
    <location>
        <begin position="30"/>
        <end position="34"/>
    </location>
    <ligand>
        <name>ADP</name>
        <dbReference type="ChEBI" id="CHEBI:456216"/>
        <note>allosteric activator; ligand shared between dimeric partners</note>
    </ligand>
</feature>
<dbReference type="OrthoDB" id="9802503at2"/>
<keyword evidence="4 14" id="KW-0963">Cytoplasm</keyword>
<dbReference type="GO" id="GO:0042802">
    <property type="term" value="F:identical protein binding"/>
    <property type="evidence" value="ECO:0007669"/>
    <property type="project" value="TreeGrafter"/>
</dbReference>
<dbReference type="SUPFAM" id="SSF53784">
    <property type="entry name" value="Phosphofructokinase"/>
    <property type="match status" value="1"/>
</dbReference>
<dbReference type="NCBIfam" id="NF002872">
    <property type="entry name" value="PRK03202.1"/>
    <property type="match status" value="1"/>
</dbReference>
<dbReference type="PRINTS" id="PR00476">
    <property type="entry name" value="PHFRCTKINASE"/>
</dbReference>
<dbReference type="HAMAP" id="MF_00339">
    <property type="entry name" value="Phosphofructokinase_I_B1"/>
    <property type="match status" value="1"/>
</dbReference>
<dbReference type="GO" id="GO:0005945">
    <property type="term" value="C:6-phosphofructokinase complex"/>
    <property type="evidence" value="ECO:0007669"/>
    <property type="project" value="TreeGrafter"/>
</dbReference>
<dbReference type="InterPro" id="IPR022953">
    <property type="entry name" value="ATP_PFK"/>
</dbReference>
<dbReference type="EMBL" id="PDUD01000001">
    <property type="protein sequence ID" value="PHN08538.1"/>
    <property type="molecule type" value="Genomic_DNA"/>
</dbReference>
<keyword evidence="8 14" id="KW-0547">Nucleotide-binding</keyword>
<dbReference type="Pfam" id="PF00365">
    <property type="entry name" value="PFK"/>
    <property type="match status" value="1"/>
</dbReference>
<comment type="activity regulation">
    <text evidence="14">Allosterically activated by ADP and other diphosphonucleosides, and allosterically inhibited by phosphoenolpyruvate.</text>
</comment>
<dbReference type="Gene3D" id="3.40.50.450">
    <property type="match status" value="1"/>
</dbReference>
<evidence type="ECO:0000256" key="5">
    <source>
        <dbReference type="ARBA" id="ARBA00022533"/>
    </source>
</evidence>
<evidence type="ECO:0000256" key="7">
    <source>
        <dbReference type="ARBA" id="ARBA00022723"/>
    </source>
</evidence>
<name>A0A2D0NJC5_FLAN2</name>
<dbReference type="NCBIfam" id="TIGR02482">
    <property type="entry name" value="PFKA_ATP"/>
    <property type="match status" value="1"/>
</dbReference>
<comment type="subcellular location">
    <subcellularLocation>
        <location evidence="2 14">Cytoplasm</location>
    </subcellularLocation>
</comment>
<comment type="function">
    <text evidence="14">Catalyzes the phosphorylation of D-fructose 6-phosphate to fructose 1,6-bisphosphate by ATP, the first committing step of glycolysis.</text>
</comment>
<evidence type="ECO:0000256" key="4">
    <source>
        <dbReference type="ARBA" id="ARBA00022490"/>
    </source>
</evidence>
<evidence type="ECO:0000256" key="13">
    <source>
        <dbReference type="ARBA" id="ARBA00048070"/>
    </source>
</evidence>
<dbReference type="InterPro" id="IPR015912">
    <property type="entry name" value="Phosphofructokinase_CS"/>
</dbReference>
<comment type="cofactor">
    <cofactor evidence="1 14">
        <name>Mg(2+)</name>
        <dbReference type="ChEBI" id="CHEBI:18420"/>
    </cofactor>
</comment>
<reference evidence="16 17" key="1">
    <citation type="submission" date="2017-10" db="EMBL/GenBank/DDBJ databases">
        <title>The draft genome sequence of Lewinella nigricans NBRC 102662.</title>
        <authorList>
            <person name="Wang K."/>
        </authorList>
    </citation>
    <scope>NUCLEOTIDE SEQUENCE [LARGE SCALE GENOMIC DNA]</scope>
    <source>
        <strain evidence="16 17">NBRC 102662</strain>
    </source>
</reference>
<dbReference type="GO" id="GO:0070095">
    <property type="term" value="F:fructose-6-phosphate binding"/>
    <property type="evidence" value="ECO:0007669"/>
    <property type="project" value="TreeGrafter"/>
</dbReference>
<dbReference type="UniPathway" id="UPA00109">
    <property type="reaction ID" value="UER00182"/>
</dbReference>
<comment type="caution">
    <text evidence="16">The sequence shown here is derived from an EMBL/GenBank/DDBJ whole genome shotgun (WGS) entry which is preliminary data.</text>
</comment>
<feature type="binding site" evidence="14">
    <location>
        <position position="112"/>
    </location>
    <ligand>
        <name>Mg(2+)</name>
        <dbReference type="ChEBI" id="CHEBI:18420"/>
        <note>catalytic</note>
    </ligand>
</feature>
<feature type="binding site" description="in other chain" evidence="14">
    <location>
        <position position="232"/>
    </location>
    <ligand>
        <name>substrate</name>
        <note>ligand shared between dimeric partners</note>
    </ligand>
</feature>
<dbReference type="GO" id="GO:0048029">
    <property type="term" value="F:monosaccharide binding"/>
    <property type="evidence" value="ECO:0007669"/>
    <property type="project" value="TreeGrafter"/>
</dbReference>
<evidence type="ECO:0000256" key="12">
    <source>
        <dbReference type="ARBA" id="ARBA00023152"/>
    </source>
</evidence>
<dbReference type="Proteomes" id="UP000223913">
    <property type="component" value="Unassembled WGS sequence"/>
</dbReference>
<comment type="subunit">
    <text evidence="14">Homotetramer.</text>
</comment>
<dbReference type="FunFam" id="3.40.50.460:FF:000002">
    <property type="entry name" value="ATP-dependent 6-phosphofructokinase"/>
    <property type="match status" value="1"/>
</dbReference>
<feature type="binding site" evidence="14">
    <location>
        <position position="172"/>
    </location>
    <ligand>
        <name>substrate</name>
        <note>ligand shared between dimeric partners</note>
    </ligand>
</feature>
<keyword evidence="9 14" id="KW-0418">Kinase</keyword>
<evidence type="ECO:0000256" key="11">
    <source>
        <dbReference type="ARBA" id="ARBA00022842"/>
    </source>
</evidence>
<organism evidence="16 17">
    <name type="scientific">Flavilitoribacter nigricans (strain ATCC 23147 / DSM 23189 / NBRC 102662 / NCIMB 1420 / SS-2)</name>
    <name type="common">Lewinella nigricans</name>
    <dbReference type="NCBI Taxonomy" id="1122177"/>
    <lineage>
        <taxon>Bacteria</taxon>
        <taxon>Pseudomonadati</taxon>
        <taxon>Bacteroidota</taxon>
        <taxon>Saprospiria</taxon>
        <taxon>Saprospirales</taxon>
        <taxon>Lewinellaceae</taxon>
        <taxon>Flavilitoribacter</taxon>
    </lineage>
</organism>
<dbReference type="AlphaFoldDB" id="A0A2D0NJC5"/>
<feature type="binding site" evidence="14">
    <location>
        <position position="20"/>
    </location>
    <ligand>
        <name>ATP</name>
        <dbReference type="ChEBI" id="CHEBI:30616"/>
    </ligand>
</feature>
<evidence type="ECO:0000256" key="1">
    <source>
        <dbReference type="ARBA" id="ARBA00001946"/>
    </source>
</evidence>
<dbReference type="GO" id="GO:0003872">
    <property type="term" value="F:6-phosphofructokinase activity"/>
    <property type="evidence" value="ECO:0007669"/>
    <property type="project" value="UniProtKB-UniRule"/>
</dbReference>
<evidence type="ECO:0000256" key="14">
    <source>
        <dbReference type="HAMAP-Rule" id="MF_00339"/>
    </source>
</evidence>
<keyword evidence="12 14" id="KW-0324">Glycolysis</keyword>
<evidence type="ECO:0000256" key="3">
    <source>
        <dbReference type="ARBA" id="ARBA00004679"/>
    </source>
</evidence>
<evidence type="ECO:0000313" key="17">
    <source>
        <dbReference type="Proteomes" id="UP000223913"/>
    </source>
</evidence>
<feature type="binding site" description="in other chain" evidence="14">
    <location>
        <position position="164"/>
    </location>
    <ligand>
        <name>ADP</name>
        <dbReference type="ChEBI" id="CHEBI:456216"/>
        <note>allosteric activator; ligand shared between dimeric partners</note>
    </ligand>
</feature>
<dbReference type="GO" id="GO:0046872">
    <property type="term" value="F:metal ion binding"/>
    <property type="evidence" value="ECO:0007669"/>
    <property type="project" value="UniProtKB-KW"/>
</dbReference>
<dbReference type="GO" id="GO:0016208">
    <property type="term" value="F:AMP binding"/>
    <property type="evidence" value="ECO:0007669"/>
    <property type="project" value="TreeGrafter"/>
</dbReference>
<dbReference type="InterPro" id="IPR000023">
    <property type="entry name" value="Phosphofructokinase_dom"/>
</dbReference>
<dbReference type="PANTHER" id="PTHR13697:SF4">
    <property type="entry name" value="ATP-DEPENDENT 6-PHOSPHOFRUCTOKINASE"/>
    <property type="match status" value="1"/>
</dbReference>
<dbReference type="RefSeq" id="WP_099148129.1">
    <property type="nucleotide sequence ID" value="NZ_PDUD01000001.1"/>
</dbReference>
<keyword evidence="7 14" id="KW-0479">Metal-binding</keyword>
<dbReference type="PANTHER" id="PTHR13697">
    <property type="entry name" value="PHOSPHOFRUCTOKINASE"/>
    <property type="match status" value="1"/>
</dbReference>
<comment type="catalytic activity">
    <reaction evidence="13 14">
        <text>beta-D-fructose 6-phosphate + ATP = beta-D-fructose 1,6-bisphosphate + ADP + H(+)</text>
        <dbReference type="Rhea" id="RHEA:16109"/>
        <dbReference type="ChEBI" id="CHEBI:15378"/>
        <dbReference type="ChEBI" id="CHEBI:30616"/>
        <dbReference type="ChEBI" id="CHEBI:32966"/>
        <dbReference type="ChEBI" id="CHEBI:57634"/>
        <dbReference type="ChEBI" id="CHEBI:456216"/>
        <dbReference type="EC" id="2.7.1.11"/>
    </reaction>
</comment>
<dbReference type="GO" id="GO:0030388">
    <property type="term" value="P:fructose 1,6-bisphosphate metabolic process"/>
    <property type="evidence" value="ECO:0007669"/>
    <property type="project" value="TreeGrafter"/>
</dbReference>
<dbReference type="GO" id="GO:0061621">
    <property type="term" value="P:canonical glycolysis"/>
    <property type="evidence" value="ECO:0007669"/>
    <property type="project" value="TreeGrafter"/>
</dbReference>
<dbReference type="InterPro" id="IPR012828">
    <property type="entry name" value="PFKA_ATP_prok"/>
</dbReference>
<feature type="binding site" evidence="14">
    <location>
        <begin position="81"/>
        <end position="82"/>
    </location>
    <ligand>
        <name>ATP</name>
        <dbReference type="ChEBI" id="CHEBI:30616"/>
    </ligand>
</feature>
<dbReference type="InterPro" id="IPR012003">
    <property type="entry name" value="ATP_PFK_prok-type"/>
</dbReference>
<dbReference type="PROSITE" id="PS00433">
    <property type="entry name" value="PHOSPHOFRUCTOKINASE"/>
    <property type="match status" value="1"/>
</dbReference>
<feature type="binding site" description="in other chain" evidence="14">
    <location>
        <begin position="262"/>
        <end position="265"/>
    </location>
    <ligand>
        <name>substrate</name>
        <note>ligand shared between dimeric partners</note>
    </ligand>
</feature>
<dbReference type="InterPro" id="IPR035966">
    <property type="entry name" value="PKF_sf"/>
</dbReference>
<keyword evidence="6 14" id="KW-0808">Transferase</keyword>
<comment type="similarity">
    <text evidence="14">Belongs to the phosphofructokinase type A (PFKA) family. ATP-dependent PFK group I subfamily. Prokaryotic clade 'B1' sub-subfamily.</text>
</comment>
<gene>
    <name evidence="14 16" type="primary">pfkA</name>
    <name evidence="16" type="ORF">CRP01_01090</name>
</gene>
<keyword evidence="10 14" id="KW-0067">ATP-binding</keyword>
<dbReference type="Gene3D" id="3.40.50.460">
    <property type="entry name" value="Phosphofructokinase domain"/>
    <property type="match status" value="1"/>
</dbReference>
<keyword evidence="11 14" id="KW-0460">Magnesium</keyword>
<feature type="binding site" description="in other chain" evidence="14">
    <location>
        <position position="221"/>
    </location>
    <ligand>
        <name>ADP</name>
        <dbReference type="ChEBI" id="CHEBI:456216"/>
        <note>allosteric activator; ligand shared between dimeric partners</note>
    </ligand>
</feature>
<dbReference type="GO" id="GO:0006002">
    <property type="term" value="P:fructose 6-phosphate metabolic process"/>
    <property type="evidence" value="ECO:0007669"/>
    <property type="project" value="UniProtKB-UniRule"/>
</dbReference>
<keyword evidence="5 14" id="KW-0021">Allosteric enzyme</keyword>
<feature type="domain" description="Phosphofructokinase" evidence="15">
    <location>
        <begin position="12"/>
        <end position="287"/>
    </location>
</feature>
<feature type="binding site" description="in other chain" evidence="14">
    <location>
        <begin position="223"/>
        <end position="225"/>
    </location>
    <ligand>
        <name>ADP</name>
        <dbReference type="ChEBI" id="CHEBI:456216"/>
        <note>allosteric activator; ligand shared between dimeric partners</note>
    </ligand>
</feature>
<protein>
    <recommendedName>
        <fullName evidence="14">ATP-dependent 6-phosphofructokinase</fullName>
        <shortName evidence="14">ATP-PFK</shortName>
        <shortName evidence="14">Phosphofructokinase</shortName>
        <ecNumber evidence="14">2.7.1.11</ecNumber>
    </recommendedName>
    <alternativeName>
        <fullName evidence="14">Phosphohexokinase</fullName>
    </alternativeName>
</protein>
<feature type="binding site" description="in other chain" evidence="14">
    <location>
        <begin position="135"/>
        <end position="137"/>
    </location>
    <ligand>
        <name>substrate</name>
        <note>ligand shared between dimeric partners</note>
    </ligand>
</feature>
<feature type="binding site" evidence="14">
    <location>
        <position position="256"/>
    </location>
    <ligand>
        <name>substrate</name>
        <note>ligand shared between dimeric partners</note>
    </ligand>
</feature>
<sequence length="332" mass="35805">MAKDTKKKEIKRIAVFTSGGDAPGMNAAVRAVVRTGAYNNLHVFGIKRGYEGMIDCDLVRLEVGDVGNIMHRGGTFLKTARSQRFMTPEGRRTAYEALKAYDIDGLIAIGGNGTFTGAMVFSQEYDIPIVGVPGTIDNDLYGSDFTIGFDTAVNTAIEAVDKIRDTADSHNRLFFVEVMGRNSGFIALNTAIGSGAASVMIPEKDATLEDLVDVLKMGARRKKLFSVVIVAEGNHFGGASEIAKQVKELFDFYDTKVTIIGHLQRGGSPTALDRVLASRLGFSAVEGLLEGQAGVMAGLVNSKIKFTPFEEAISKNRKPDNQLIRMAEILAI</sequence>
<evidence type="ECO:0000256" key="10">
    <source>
        <dbReference type="ARBA" id="ARBA00022840"/>
    </source>
</evidence>
<dbReference type="FunFam" id="3.40.50.450:FF:000001">
    <property type="entry name" value="ATP-dependent 6-phosphofructokinase"/>
    <property type="match status" value="1"/>
</dbReference>
<evidence type="ECO:0000313" key="16">
    <source>
        <dbReference type="EMBL" id="PHN08538.1"/>
    </source>
</evidence>
<comment type="pathway">
    <text evidence="3 14">Carbohydrate degradation; glycolysis; D-glyceraldehyde 3-phosphate and glycerone phosphate from D-glucose: step 3/4.</text>
</comment>
<evidence type="ECO:0000256" key="6">
    <source>
        <dbReference type="ARBA" id="ARBA00022679"/>
    </source>
</evidence>
<dbReference type="PIRSF" id="PIRSF000532">
    <property type="entry name" value="ATP_PFK_prok"/>
    <property type="match status" value="1"/>
</dbReference>
<keyword evidence="17" id="KW-1185">Reference proteome</keyword>
<feature type="binding site" evidence="14">
    <location>
        <begin position="111"/>
        <end position="114"/>
    </location>
    <ligand>
        <name>ATP</name>
        <dbReference type="ChEBI" id="CHEBI:30616"/>
    </ligand>
</feature>